<dbReference type="PANTHER" id="PTHR43377">
    <property type="entry name" value="BILIVERDIN REDUCTASE A"/>
    <property type="match status" value="1"/>
</dbReference>
<dbReference type="GO" id="GO:0000166">
    <property type="term" value="F:nucleotide binding"/>
    <property type="evidence" value="ECO:0007669"/>
    <property type="project" value="InterPro"/>
</dbReference>
<name>A0A0S7BMN3_9CHLR</name>
<dbReference type="InterPro" id="IPR036291">
    <property type="entry name" value="NAD(P)-bd_dom_sf"/>
</dbReference>
<dbReference type="InterPro" id="IPR000683">
    <property type="entry name" value="Gfo/Idh/MocA-like_OxRdtase_N"/>
</dbReference>
<dbReference type="InterPro" id="IPR055170">
    <property type="entry name" value="GFO_IDH_MocA-like_dom"/>
</dbReference>
<dbReference type="SUPFAM" id="SSF51735">
    <property type="entry name" value="NAD(P)-binding Rossmann-fold domains"/>
    <property type="match status" value="1"/>
</dbReference>
<feature type="domain" description="Gfo/Idh/MocA-like oxidoreductase N-terminal" evidence="1">
    <location>
        <begin position="1"/>
        <end position="106"/>
    </location>
</feature>
<dbReference type="STRING" id="360412.LARV_03590"/>
<dbReference type="EMBL" id="DF967972">
    <property type="protein sequence ID" value="GAP15798.1"/>
    <property type="molecule type" value="Genomic_DNA"/>
</dbReference>
<dbReference type="Pfam" id="PF22725">
    <property type="entry name" value="GFO_IDH_MocA_C3"/>
    <property type="match status" value="1"/>
</dbReference>
<dbReference type="Gene3D" id="3.30.360.10">
    <property type="entry name" value="Dihydrodipicolinate Reductase, domain 2"/>
    <property type="match status" value="1"/>
</dbReference>
<reference evidence="3" key="1">
    <citation type="submission" date="2015-07" db="EMBL/GenBank/DDBJ databases">
        <title>Draft Genome Sequences of Anaerolinea thermolimosa IMO-1, Bellilinea caldifistulae GOMI-1, Leptolinea tardivitalis YMTK-2, Levilinea saccharolytica KIBI-1,Longilinea arvoryzae KOME-1, Previously Described as Members of the Anaerolineaceae (Chloroflexi).</title>
        <authorList>
            <person name="Sekiguchi Y."/>
            <person name="Ohashi A."/>
            <person name="Matsuura N."/>
            <person name="Tourlousse M.D."/>
        </authorList>
    </citation>
    <scope>NUCLEOTIDE SEQUENCE [LARGE SCALE GENOMIC DNA]</scope>
    <source>
        <strain evidence="3">KOME-1</strain>
    </source>
</reference>
<dbReference type="Gene3D" id="3.40.50.720">
    <property type="entry name" value="NAD(P)-binding Rossmann-like Domain"/>
    <property type="match status" value="1"/>
</dbReference>
<dbReference type="SUPFAM" id="SSF55347">
    <property type="entry name" value="Glyceraldehyde-3-phosphate dehydrogenase-like, C-terminal domain"/>
    <property type="match status" value="1"/>
</dbReference>
<dbReference type="AlphaFoldDB" id="A0A0S7BMN3"/>
<dbReference type="InterPro" id="IPR051450">
    <property type="entry name" value="Gfo/Idh/MocA_Oxidoreductases"/>
</dbReference>
<keyword evidence="4" id="KW-1185">Reference proteome</keyword>
<evidence type="ECO:0000313" key="4">
    <source>
        <dbReference type="Proteomes" id="UP000055060"/>
    </source>
</evidence>
<accession>A0A0S7BMN3</accession>
<feature type="domain" description="GFO/IDH/MocA-like oxidoreductase" evidence="2">
    <location>
        <begin position="118"/>
        <end position="236"/>
    </location>
</feature>
<evidence type="ECO:0000259" key="1">
    <source>
        <dbReference type="Pfam" id="PF01408"/>
    </source>
</evidence>
<sequence length="323" mass="35597">MGKTHAEVASRYCHDARLVAIAGGKRAPKLAAEYQVDFEGSVENLLDRDDIDAVIITTPHDCHLPQGLAAAQHGKHILMEKPIGTSLPDIDQLIDACSRAGLNLMTAQTQRYRDGNRVAKSLIDSGAIGRIRMVEEVQHAQLPADISHSTETCGRLLGHGIHSPDRLRWFLEDEAEWVCGFSGNYAIQSPHENSSMTLIQFSRGVMATVWVTFESAPPLFPTSAFHARIIGEKGLLDIDSYGMVKLGTENGWQVMYEQEPFDFQKDPLSPVRLKSFALQDQEFVDSILENRAPAITGGDGRAAVEIVLAAYQSQQTHRMVHIG</sequence>
<organism evidence="3">
    <name type="scientific">Longilinea arvoryzae</name>
    <dbReference type="NCBI Taxonomy" id="360412"/>
    <lineage>
        <taxon>Bacteria</taxon>
        <taxon>Bacillati</taxon>
        <taxon>Chloroflexota</taxon>
        <taxon>Anaerolineae</taxon>
        <taxon>Anaerolineales</taxon>
        <taxon>Anaerolineaceae</taxon>
        <taxon>Longilinea</taxon>
    </lineage>
</organism>
<evidence type="ECO:0000259" key="2">
    <source>
        <dbReference type="Pfam" id="PF22725"/>
    </source>
</evidence>
<dbReference type="Proteomes" id="UP000055060">
    <property type="component" value="Unassembled WGS sequence"/>
</dbReference>
<evidence type="ECO:0000313" key="3">
    <source>
        <dbReference type="EMBL" id="GAP15798.1"/>
    </source>
</evidence>
<gene>
    <name evidence="3" type="ORF">LARV_03590</name>
</gene>
<dbReference type="Pfam" id="PF01408">
    <property type="entry name" value="GFO_IDH_MocA"/>
    <property type="match status" value="1"/>
</dbReference>
<proteinExistence type="predicted"/>
<dbReference type="PANTHER" id="PTHR43377:SF1">
    <property type="entry name" value="BILIVERDIN REDUCTASE A"/>
    <property type="match status" value="1"/>
</dbReference>
<protein>
    <submittedName>
        <fullName evidence="3">Predicted dehydrogenase</fullName>
    </submittedName>
</protein>